<organism evidence="2 3">
    <name type="scientific">Nocardioides kribbensis</name>
    <dbReference type="NCBI Taxonomy" id="305517"/>
    <lineage>
        <taxon>Bacteria</taxon>
        <taxon>Bacillati</taxon>
        <taxon>Actinomycetota</taxon>
        <taxon>Actinomycetes</taxon>
        <taxon>Propionibacteriales</taxon>
        <taxon>Nocardioidaceae</taxon>
        <taxon>Nocardioides</taxon>
    </lineage>
</organism>
<dbReference type="RefSeq" id="WP_349804922.1">
    <property type="nucleotide sequence ID" value="NZ_JBEGDP010000014.1"/>
</dbReference>
<dbReference type="SUPFAM" id="SSF51905">
    <property type="entry name" value="FAD/NAD(P)-binding domain"/>
    <property type="match status" value="2"/>
</dbReference>
<dbReference type="EMBL" id="JBEGDP010000014">
    <property type="protein sequence ID" value="MEQ7848195.1"/>
    <property type="molecule type" value="Genomic_DNA"/>
</dbReference>
<keyword evidence="3" id="KW-1185">Reference proteome</keyword>
<dbReference type="InterPro" id="IPR052189">
    <property type="entry name" value="L-asp_N-monooxygenase_NS-form"/>
</dbReference>
<proteinExistence type="predicted"/>
<evidence type="ECO:0000259" key="1">
    <source>
        <dbReference type="Pfam" id="PF13454"/>
    </source>
</evidence>
<sequence length="449" mass="47381">MPTTISVVGGGASGALTAAHLLRRATDPDLRVVLHEPAPVPARGVAYRTTDRRHLLNVRSRDMSALPDEPGHLVAWAERTGRPSDPVGFLPRATWAHYLTDVLEESRRSSVATLEVRREGVVDVAPASGGRFLVRGRDATTEADRAVLAYGNLEPRPLRTEQGAVPDAPWHVGSAWDAAALAALPQDATVVLVGSGLTAVDAALSLLGDHPARRVVMLSRTGLLPHSHLPSPCSTSWATPMPSGPLTADGLAAHVVGQIARARHHGVCWRSVVDGLRGATQRTWTRLEGSERRCFLSRHARHWEVLRHRMAPDVAARIRAYVDAGRLQVVGGGLAGVEDLGTRCRVTPGGGGEAVVADAVVNCTGPTTDLDATTSPLLASLRRRGLVVGDPLGLGVRCTPEGAVLRADGDLVPGLHVVGPPRKGALWETTAVPEIRSQAAELADLLLAG</sequence>
<evidence type="ECO:0000313" key="2">
    <source>
        <dbReference type="EMBL" id="MEQ7848195.1"/>
    </source>
</evidence>
<dbReference type="Pfam" id="PF13454">
    <property type="entry name" value="NAD_binding_9"/>
    <property type="match status" value="1"/>
</dbReference>
<comment type="caution">
    <text evidence="2">The sequence shown here is derived from an EMBL/GenBank/DDBJ whole genome shotgun (WGS) entry which is preliminary data.</text>
</comment>
<evidence type="ECO:0000313" key="3">
    <source>
        <dbReference type="Proteomes" id="UP001482520"/>
    </source>
</evidence>
<reference evidence="2 3" key="1">
    <citation type="submission" date="2024-02" db="EMBL/GenBank/DDBJ databases">
        <title>Full genome sequence of Nocardioides kribbensis.</title>
        <authorList>
            <person name="Poletto B.L."/>
            <person name="Silva G."/>
            <person name="Galante D."/>
            <person name="Campos K.R."/>
            <person name="Santos M.B.N."/>
            <person name="Sacchi C.T."/>
        </authorList>
    </citation>
    <scope>NUCLEOTIDE SEQUENCE [LARGE SCALE GENOMIC DNA]</scope>
    <source>
        <strain evidence="2 3">O4R</strain>
    </source>
</reference>
<gene>
    <name evidence="2" type="ORF">V6R90_12995</name>
</gene>
<name>A0ABV1P0D7_9ACTN</name>
<dbReference type="PANTHER" id="PTHR40254">
    <property type="entry name" value="BLR0577 PROTEIN"/>
    <property type="match status" value="1"/>
</dbReference>
<protein>
    <submittedName>
        <fullName evidence="2">FAD/NAD(P)-binding protein</fullName>
    </submittedName>
</protein>
<feature type="domain" description="FAD-dependent urate hydroxylase HpyO/Asp monooxygenase CreE-like FAD/NAD(P)-binding" evidence="1">
    <location>
        <begin position="7"/>
        <end position="152"/>
    </location>
</feature>
<dbReference type="Gene3D" id="3.50.50.60">
    <property type="entry name" value="FAD/NAD(P)-binding domain"/>
    <property type="match status" value="1"/>
</dbReference>
<dbReference type="InterPro" id="IPR038732">
    <property type="entry name" value="HpyO/CreE_NAD-binding"/>
</dbReference>
<dbReference type="Proteomes" id="UP001482520">
    <property type="component" value="Unassembled WGS sequence"/>
</dbReference>
<dbReference type="PANTHER" id="PTHR40254:SF1">
    <property type="entry name" value="BLR0577 PROTEIN"/>
    <property type="match status" value="1"/>
</dbReference>
<dbReference type="InterPro" id="IPR036188">
    <property type="entry name" value="FAD/NAD-bd_sf"/>
</dbReference>
<accession>A0ABV1P0D7</accession>